<evidence type="ECO:0000313" key="2">
    <source>
        <dbReference type="Proteomes" id="UP000013243"/>
    </source>
</evidence>
<keyword evidence="1" id="KW-0614">Plasmid</keyword>
<gene>
    <name evidence="1" type="ORF">K529_017370</name>
</gene>
<protein>
    <submittedName>
        <fullName evidence="1">Uncharacterized protein</fullName>
    </submittedName>
</protein>
<geneLocation type="plasmid" evidence="1 2">
    <name>unnamed1</name>
</geneLocation>
<organism evidence="1 2">
    <name type="scientific">Tritonibacter mobilis F1926</name>
    <dbReference type="NCBI Taxonomy" id="1265309"/>
    <lineage>
        <taxon>Bacteria</taxon>
        <taxon>Pseudomonadati</taxon>
        <taxon>Pseudomonadota</taxon>
        <taxon>Alphaproteobacteria</taxon>
        <taxon>Rhodobacterales</taxon>
        <taxon>Paracoccaceae</taxon>
        <taxon>Tritonibacter</taxon>
    </lineage>
</organism>
<dbReference type="AlphaFoldDB" id="A0A1B1A7L7"/>
<evidence type="ECO:0000313" key="1">
    <source>
        <dbReference type="EMBL" id="ANP42541.1"/>
    </source>
</evidence>
<reference evidence="1 2" key="1">
    <citation type="journal article" date="2016" name="ISME J.">
        <title>Global occurrence and heterogeneity of the Roseobacter-clade species Ruegeria mobilis.</title>
        <authorList>
            <person name="Sonnenschein E."/>
            <person name="Gram L."/>
        </authorList>
    </citation>
    <scope>NUCLEOTIDE SEQUENCE [LARGE SCALE GENOMIC DNA]</scope>
    <source>
        <strain evidence="1 2">F1926</strain>
        <plasmid evidence="1 2">unnamed1</plasmid>
    </source>
</reference>
<proteinExistence type="predicted"/>
<sequence>MNLGHESVVVTDTHYGKMTDGARLQVLDSLKEEDRTSDDEKELLLKYFFHALVPGSPEYRAARILVRKREAALDDDVRE</sequence>
<dbReference type="Proteomes" id="UP000013243">
    <property type="component" value="Plasmid unnamed1"/>
</dbReference>
<name>A0A1B1A7L7_9RHOB</name>
<accession>A0A1B1A7L7</accession>
<dbReference type="KEGG" id="rmb:K529_017370"/>
<dbReference type="EMBL" id="CP015231">
    <property type="protein sequence ID" value="ANP42541.1"/>
    <property type="molecule type" value="Genomic_DNA"/>
</dbReference>